<reference evidence="1 2" key="1">
    <citation type="submission" date="2018-06" db="EMBL/GenBank/DDBJ databases">
        <authorList>
            <consortium name="Pathogen Informatics"/>
            <person name="Doyle S."/>
        </authorList>
    </citation>
    <scope>NUCLEOTIDE SEQUENCE [LARGE SCALE GENOMIC DNA]</scope>
    <source>
        <strain evidence="1 2">NCTC8261</strain>
    </source>
</reference>
<keyword evidence="1" id="KW-0808">Transferase</keyword>
<dbReference type="AlphaFoldDB" id="A0A379WMB8"/>
<dbReference type="EMBL" id="UGXT01000002">
    <property type="protein sequence ID" value="SUH35040.1"/>
    <property type="molecule type" value="Genomic_DNA"/>
</dbReference>
<name>A0A379WMB8_SALET</name>
<organism evidence="1 2">
    <name type="scientific">Salmonella enterica I</name>
    <dbReference type="NCBI Taxonomy" id="59201"/>
    <lineage>
        <taxon>Bacteria</taxon>
        <taxon>Pseudomonadati</taxon>
        <taxon>Pseudomonadota</taxon>
        <taxon>Gammaproteobacteria</taxon>
        <taxon>Enterobacterales</taxon>
        <taxon>Enterobacteriaceae</taxon>
        <taxon>Salmonella</taxon>
    </lineage>
</organism>
<dbReference type="EC" id="1.11.1.-" evidence="1"/>
<dbReference type="GO" id="GO:0004601">
    <property type="term" value="F:peroxidase activity"/>
    <property type="evidence" value="ECO:0007669"/>
    <property type="project" value="UniProtKB-KW"/>
</dbReference>
<proteinExistence type="predicted"/>
<protein>
    <submittedName>
        <fullName evidence="1">Putative hydrolase or acyltransferase</fullName>
        <ecNumber evidence="1">1.11.1.-</ecNumber>
    </submittedName>
</protein>
<evidence type="ECO:0000313" key="1">
    <source>
        <dbReference type="EMBL" id="SUH35040.1"/>
    </source>
</evidence>
<gene>
    <name evidence="1" type="ORF">NCTC8261_01245</name>
</gene>
<dbReference type="GO" id="GO:0016746">
    <property type="term" value="F:acyltransferase activity"/>
    <property type="evidence" value="ECO:0007669"/>
    <property type="project" value="UniProtKB-KW"/>
</dbReference>
<dbReference type="Gene3D" id="3.40.50.1820">
    <property type="entry name" value="alpha/beta hydrolase"/>
    <property type="match status" value="1"/>
</dbReference>
<keyword evidence="1" id="KW-0012">Acyltransferase</keyword>
<dbReference type="SUPFAM" id="SSF53474">
    <property type="entry name" value="alpha/beta-Hydrolases"/>
    <property type="match status" value="1"/>
</dbReference>
<accession>A0A379WMB8</accession>
<dbReference type="Proteomes" id="UP000254712">
    <property type="component" value="Unassembled WGS sequence"/>
</dbReference>
<keyword evidence="1" id="KW-0560">Oxidoreductase</keyword>
<keyword evidence="1" id="KW-0575">Peroxidase</keyword>
<sequence>MKKIHIPVLLLDGDRDEFFTVEGVTELYRLLPQAEMTLIPGSGHAIFLTPGKTPLFYALVLEFLQRQLPKAS</sequence>
<dbReference type="GO" id="GO:0016787">
    <property type="term" value="F:hydrolase activity"/>
    <property type="evidence" value="ECO:0007669"/>
    <property type="project" value="UniProtKB-KW"/>
</dbReference>
<evidence type="ECO:0000313" key="2">
    <source>
        <dbReference type="Proteomes" id="UP000254712"/>
    </source>
</evidence>
<keyword evidence="1" id="KW-0378">Hydrolase</keyword>
<dbReference type="InterPro" id="IPR029058">
    <property type="entry name" value="AB_hydrolase_fold"/>
</dbReference>